<evidence type="ECO:0000313" key="1">
    <source>
        <dbReference type="EMBL" id="AFL86093.1"/>
    </source>
</evidence>
<evidence type="ECO:0000313" key="2">
    <source>
        <dbReference type="Proteomes" id="UP000006050"/>
    </source>
</evidence>
<dbReference type="HOGENOM" id="CLU_3004888_0_0_10"/>
<proteinExistence type="predicted"/>
<dbReference type="STRING" id="866536.Belba_3599"/>
<dbReference type="AlphaFoldDB" id="I3ZA25"/>
<protein>
    <submittedName>
        <fullName evidence="1">Uncharacterized protein</fullName>
    </submittedName>
</protein>
<dbReference type="EMBL" id="CP003281">
    <property type="protein sequence ID" value="AFL86093.1"/>
    <property type="molecule type" value="Genomic_DNA"/>
</dbReference>
<gene>
    <name evidence="1" type="ordered locus">Belba_3599</name>
</gene>
<dbReference type="KEGG" id="bbd:Belba_3599"/>
<dbReference type="Proteomes" id="UP000006050">
    <property type="component" value="Chromosome"/>
</dbReference>
<organism evidence="1 2">
    <name type="scientific">Belliella baltica (strain DSM 15883 / CIP 108006 / LMG 21964 / BA134)</name>
    <dbReference type="NCBI Taxonomy" id="866536"/>
    <lineage>
        <taxon>Bacteria</taxon>
        <taxon>Pseudomonadati</taxon>
        <taxon>Bacteroidota</taxon>
        <taxon>Cytophagia</taxon>
        <taxon>Cytophagales</taxon>
        <taxon>Cyclobacteriaceae</taxon>
        <taxon>Belliella</taxon>
    </lineage>
</organism>
<sequence length="56" mass="6185">MKKIIICGVLAFVCLSYQTKSQVVVIDEVTTKMKDRFCLFGGSVCSKVKIKGEVVL</sequence>
<reference evidence="2" key="1">
    <citation type="submission" date="2012-06" db="EMBL/GenBank/DDBJ databases">
        <title>The complete genome of Belliella baltica DSM 15883.</title>
        <authorList>
            <person name="Lucas S."/>
            <person name="Copeland A."/>
            <person name="Lapidus A."/>
            <person name="Goodwin L."/>
            <person name="Pitluck S."/>
            <person name="Peters L."/>
            <person name="Mikhailova N."/>
            <person name="Davenport K."/>
            <person name="Kyrpides N."/>
            <person name="Mavromatis K."/>
            <person name="Pagani I."/>
            <person name="Ivanova N."/>
            <person name="Ovchinnikova G."/>
            <person name="Zeytun A."/>
            <person name="Detter J.C."/>
            <person name="Han C."/>
            <person name="Land M."/>
            <person name="Hauser L."/>
            <person name="Markowitz V."/>
            <person name="Cheng J.-F."/>
            <person name="Hugenholtz P."/>
            <person name="Woyke T."/>
            <person name="Wu D."/>
            <person name="Tindall B."/>
            <person name="Pomrenke H."/>
            <person name="Brambilla E."/>
            <person name="Klenk H.-P."/>
            <person name="Eisen J.A."/>
        </authorList>
    </citation>
    <scope>NUCLEOTIDE SEQUENCE [LARGE SCALE GENOMIC DNA]</scope>
    <source>
        <strain evidence="2">DSM 15883 / CIP 108006 / LMG 21964 / BA134</strain>
    </source>
</reference>
<name>I3ZA25_BELBD</name>
<accession>I3ZA25</accession>
<dbReference type="RefSeq" id="WP_014774027.1">
    <property type="nucleotide sequence ID" value="NC_018010.1"/>
</dbReference>
<keyword evidence="2" id="KW-1185">Reference proteome</keyword>